<feature type="transmembrane region" description="Helical" evidence="6">
    <location>
        <begin position="376"/>
        <end position="397"/>
    </location>
</feature>
<dbReference type="InterPro" id="IPR052159">
    <property type="entry name" value="Competence_DNA_uptake"/>
</dbReference>
<dbReference type="Proteomes" id="UP000233325">
    <property type="component" value="Unassembled WGS sequence"/>
</dbReference>
<name>A0A2N2E0C6_9BACT</name>
<dbReference type="PANTHER" id="PTHR30619">
    <property type="entry name" value="DNA INTERNALIZATION/COMPETENCE PROTEIN COMEC/REC2"/>
    <property type="match status" value="1"/>
</dbReference>
<feature type="domain" description="DUF4131" evidence="8">
    <location>
        <begin position="32"/>
        <end position="166"/>
    </location>
</feature>
<feature type="transmembrane region" description="Helical" evidence="6">
    <location>
        <begin position="236"/>
        <end position="258"/>
    </location>
</feature>
<dbReference type="Pfam" id="PF03772">
    <property type="entry name" value="Competence"/>
    <property type="match status" value="1"/>
</dbReference>
<feature type="transmembrane region" description="Helical" evidence="6">
    <location>
        <begin position="465"/>
        <end position="483"/>
    </location>
</feature>
<feature type="transmembrane region" description="Helical" evidence="6">
    <location>
        <begin position="441"/>
        <end position="459"/>
    </location>
</feature>
<evidence type="ECO:0000256" key="3">
    <source>
        <dbReference type="ARBA" id="ARBA00022692"/>
    </source>
</evidence>
<keyword evidence="3 6" id="KW-0812">Transmembrane</keyword>
<evidence type="ECO:0000256" key="1">
    <source>
        <dbReference type="ARBA" id="ARBA00004651"/>
    </source>
</evidence>
<accession>A0A2N2E0C6</accession>
<feature type="transmembrane region" description="Helical" evidence="6">
    <location>
        <begin position="333"/>
        <end position="355"/>
    </location>
</feature>
<feature type="transmembrane region" description="Helical" evidence="6">
    <location>
        <begin position="403"/>
        <end position="432"/>
    </location>
</feature>
<gene>
    <name evidence="9" type="ORF">CVU83_02100</name>
</gene>
<evidence type="ECO:0000256" key="4">
    <source>
        <dbReference type="ARBA" id="ARBA00022989"/>
    </source>
</evidence>
<dbReference type="AlphaFoldDB" id="A0A2N2E0C6"/>
<dbReference type="PANTHER" id="PTHR30619:SF7">
    <property type="entry name" value="BETA-LACTAMASE DOMAIN PROTEIN"/>
    <property type="match status" value="1"/>
</dbReference>
<evidence type="ECO:0000313" key="9">
    <source>
        <dbReference type="EMBL" id="PKM88158.1"/>
    </source>
</evidence>
<comment type="subcellular location">
    <subcellularLocation>
        <location evidence="1">Cell membrane</location>
        <topology evidence="1">Multi-pass membrane protein</topology>
    </subcellularLocation>
</comment>
<comment type="caution">
    <text evidence="9">The sequence shown here is derived from an EMBL/GenBank/DDBJ whole genome shotgun (WGS) entry which is preliminary data.</text>
</comment>
<evidence type="ECO:0000256" key="5">
    <source>
        <dbReference type="ARBA" id="ARBA00023136"/>
    </source>
</evidence>
<keyword evidence="4 6" id="KW-1133">Transmembrane helix</keyword>
<evidence type="ECO:0008006" key="11">
    <source>
        <dbReference type="Google" id="ProtNLM"/>
    </source>
</evidence>
<dbReference type="GO" id="GO:0005886">
    <property type="term" value="C:plasma membrane"/>
    <property type="evidence" value="ECO:0007669"/>
    <property type="project" value="UniProtKB-SubCell"/>
</dbReference>
<dbReference type="InterPro" id="IPR004477">
    <property type="entry name" value="ComEC_N"/>
</dbReference>
<evidence type="ECO:0000256" key="2">
    <source>
        <dbReference type="ARBA" id="ARBA00022475"/>
    </source>
</evidence>
<feature type="transmembrane region" description="Helical" evidence="6">
    <location>
        <begin position="303"/>
        <end position="321"/>
    </location>
</feature>
<feature type="transmembrane region" description="Helical" evidence="6">
    <location>
        <begin position="264"/>
        <end position="282"/>
    </location>
</feature>
<protein>
    <recommendedName>
        <fullName evidence="11">ComEC/Rec2-related protein domain-containing protein</fullName>
    </recommendedName>
</protein>
<evidence type="ECO:0000256" key="6">
    <source>
        <dbReference type="SAM" id="Phobius"/>
    </source>
</evidence>
<sequence>MLASLFWRLGAFLTGIILGSYIGDIHSQVWAMVLALLALSIRRLPRLRRAVIILSFVFLGIWRAEGRVDPSKYISAYFGRTEVWSFWVCADPEPRWDGQSVVLCPTQDSLEGDVEDSKVAVKLPLYPQVYYGDVLQVRCRLEKPAVFEDFDYASYLATKGIGATCSWPEIVSVEEGIAGKAIVKKLFNYKRSGLRLLNRALPEPESGLATALLLGYKYTLAPNHESNFRKAGLSHVVAISGGHISLFLEILIGLAVYMGMSKRLAIWPAFGFAGLYVLLTGVQASAWRSLLMGGIMLYAWRRGRLQTAWLPLLLAGAYMLYQNPLLWRYDLGFQLSFLAIAGMIAFNPIMATKIYPYESSLRRFWQTLGSAFKLSLSAQIAVWPLLAMTSGGISLISPFTNVLAFWVFGPLVILMLIAIVISSILGVSIYIWSPVYILLKYLLYIGDIGAHFPGAYIEVPWFQGWHAYIYYGGLIAFVIWRAGKKKIKKAPYR</sequence>
<keyword evidence="2" id="KW-1003">Cell membrane</keyword>
<proteinExistence type="predicted"/>
<evidence type="ECO:0000259" key="7">
    <source>
        <dbReference type="Pfam" id="PF03772"/>
    </source>
</evidence>
<feature type="domain" description="ComEC/Rec2-related protein" evidence="7">
    <location>
        <begin position="212"/>
        <end position="482"/>
    </location>
</feature>
<dbReference type="InterPro" id="IPR025405">
    <property type="entry name" value="DUF4131"/>
</dbReference>
<keyword evidence="5 6" id="KW-0472">Membrane</keyword>
<dbReference type="EMBL" id="PHAH01000023">
    <property type="protein sequence ID" value="PKM88158.1"/>
    <property type="molecule type" value="Genomic_DNA"/>
</dbReference>
<evidence type="ECO:0000313" key="10">
    <source>
        <dbReference type="Proteomes" id="UP000233325"/>
    </source>
</evidence>
<dbReference type="Pfam" id="PF13567">
    <property type="entry name" value="DUF4131"/>
    <property type="match status" value="1"/>
</dbReference>
<feature type="transmembrane region" description="Helical" evidence="6">
    <location>
        <begin position="5"/>
        <end position="23"/>
    </location>
</feature>
<reference evidence="9 10" key="1">
    <citation type="journal article" date="2017" name="ISME J.">
        <title>Potential for microbial H2 and metal transformations associated with novel bacteria and archaea in deep terrestrial subsurface sediments.</title>
        <authorList>
            <person name="Hernsdorf A.W."/>
            <person name="Amano Y."/>
            <person name="Miyakawa K."/>
            <person name="Ise K."/>
            <person name="Suzuki Y."/>
            <person name="Anantharaman K."/>
            <person name="Probst A."/>
            <person name="Burstein D."/>
            <person name="Thomas B.C."/>
            <person name="Banfield J.F."/>
        </authorList>
    </citation>
    <scope>NUCLEOTIDE SEQUENCE [LARGE SCALE GENOMIC DNA]</scope>
    <source>
        <strain evidence="9">HGW-Falkowbacteria-2</strain>
    </source>
</reference>
<evidence type="ECO:0000259" key="8">
    <source>
        <dbReference type="Pfam" id="PF13567"/>
    </source>
</evidence>
<dbReference type="NCBIfam" id="TIGR00360">
    <property type="entry name" value="ComEC_N-term"/>
    <property type="match status" value="1"/>
</dbReference>
<organism evidence="9 10">
    <name type="scientific">Candidatus Falkowbacteria bacterium HGW-Falkowbacteria-2</name>
    <dbReference type="NCBI Taxonomy" id="2013769"/>
    <lineage>
        <taxon>Bacteria</taxon>
        <taxon>Candidatus Falkowiibacteriota</taxon>
    </lineage>
</organism>